<evidence type="ECO:0000256" key="4">
    <source>
        <dbReference type="SAM" id="MobiDB-lite"/>
    </source>
</evidence>
<keyword evidence="5" id="KW-1133">Transmembrane helix</keyword>
<comment type="similarity">
    <text evidence="1">Belongs to the bacterial solute-binding protein 1 family.</text>
</comment>
<evidence type="ECO:0000256" key="1">
    <source>
        <dbReference type="ARBA" id="ARBA00008520"/>
    </source>
</evidence>
<evidence type="ECO:0000256" key="5">
    <source>
        <dbReference type="SAM" id="Phobius"/>
    </source>
</evidence>
<dbReference type="GO" id="GO:0042956">
    <property type="term" value="P:maltodextrin transmembrane transport"/>
    <property type="evidence" value="ECO:0007669"/>
    <property type="project" value="TreeGrafter"/>
</dbReference>
<gene>
    <name evidence="6" type="ORF">UV61_C0022G0003</name>
</gene>
<dbReference type="STRING" id="1618446.UV61_C0022G0003"/>
<dbReference type="InterPro" id="IPR006059">
    <property type="entry name" value="SBP"/>
</dbReference>
<dbReference type="CDD" id="cd13585">
    <property type="entry name" value="PBP2_TMBP_like"/>
    <property type="match status" value="1"/>
</dbReference>
<dbReference type="GO" id="GO:1901982">
    <property type="term" value="F:maltose binding"/>
    <property type="evidence" value="ECO:0007669"/>
    <property type="project" value="TreeGrafter"/>
</dbReference>
<evidence type="ECO:0000256" key="3">
    <source>
        <dbReference type="ARBA" id="ARBA00022729"/>
    </source>
</evidence>
<evidence type="ECO:0000313" key="6">
    <source>
        <dbReference type="EMBL" id="KKS84998.1"/>
    </source>
</evidence>
<keyword evidence="5" id="KW-0812">Transmembrane</keyword>
<dbReference type="EMBL" id="LCFD01000022">
    <property type="protein sequence ID" value="KKS84998.1"/>
    <property type="molecule type" value="Genomic_DNA"/>
</dbReference>
<dbReference type="PANTHER" id="PTHR30061:SF50">
    <property type="entry name" value="MALTOSE_MALTODEXTRIN-BINDING PERIPLASMIC PROTEIN"/>
    <property type="match status" value="1"/>
</dbReference>
<reference evidence="6 7" key="1">
    <citation type="journal article" date="2015" name="Nature">
        <title>rRNA introns, odd ribosomes, and small enigmatic genomes across a large radiation of phyla.</title>
        <authorList>
            <person name="Brown C.T."/>
            <person name="Hug L.A."/>
            <person name="Thomas B.C."/>
            <person name="Sharon I."/>
            <person name="Castelle C.J."/>
            <person name="Singh A."/>
            <person name="Wilkins M.J."/>
            <person name="Williams K.H."/>
            <person name="Banfield J.F."/>
        </authorList>
    </citation>
    <scope>NUCLEOTIDE SEQUENCE [LARGE SCALE GENOMIC DNA]</scope>
</reference>
<keyword evidence="5" id="KW-0472">Membrane</keyword>
<keyword evidence="2" id="KW-0813">Transport</keyword>
<proteinExistence type="inferred from homology"/>
<dbReference type="PANTHER" id="PTHR30061">
    <property type="entry name" value="MALTOSE-BINDING PERIPLASMIC PROTEIN"/>
    <property type="match status" value="1"/>
</dbReference>
<dbReference type="Pfam" id="PF01547">
    <property type="entry name" value="SBP_bac_1"/>
    <property type="match status" value="1"/>
</dbReference>
<organism evidence="6 7">
    <name type="scientific">Candidatus Gottesmanbacteria bacterium GW2011_GWB1_43_11</name>
    <dbReference type="NCBI Taxonomy" id="1618446"/>
    <lineage>
        <taxon>Bacteria</taxon>
        <taxon>Candidatus Gottesmaniibacteriota</taxon>
    </lineage>
</organism>
<feature type="region of interest" description="Disordered" evidence="4">
    <location>
        <begin position="1"/>
        <end position="142"/>
    </location>
</feature>
<evidence type="ECO:0000313" key="7">
    <source>
        <dbReference type="Proteomes" id="UP000034050"/>
    </source>
</evidence>
<dbReference type="SUPFAM" id="SSF53850">
    <property type="entry name" value="Periplasmic binding protein-like II"/>
    <property type="match status" value="1"/>
</dbReference>
<dbReference type="GO" id="GO:0015768">
    <property type="term" value="P:maltose transport"/>
    <property type="evidence" value="ECO:0007669"/>
    <property type="project" value="TreeGrafter"/>
</dbReference>
<protein>
    <submittedName>
        <fullName evidence="6">Extracellular solute-binding protein family 1</fullName>
    </submittedName>
</protein>
<comment type="caution">
    <text evidence="6">The sequence shown here is derived from an EMBL/GenBank/DDBJ whole genome shotgun (WGS) entry which is preliminary data.</text>
</comment>
<feature type="compositionally biased region" description="Pro residues" evidence="4">
    <location>
        <begin position="106"/>
        <end position="123"/>
    </location>
</feature>
<feature type="transmembrane region" description="Helical" evidence="5">
    <location>
        <begin position="147"/>
        <end position="168"/>
    </location>
</feature>
<dbReference type="AlphaFoldDB" id="A0A0G1FDS4"/>
<feature type="compositionally biased region" description="Pro residues" evidence="4">
    <location>
        <begin position="68"/>
        <end position="87"/>
    </location>
</feature>
<dbReference type="Gene3D" id="3.40.190.10">
    <property type="entry name" value="Periplasmic binding protein-like II"/>
    <property type="match status" value="1"/>
</dbReference>
<accession>A0A0G1FDS4</accession>
<evidence type="ECO:0000256" key="2">
    <source>
        <dbReference type="ARBA" id="ARBA00022448"/>
    </source>
</evidence>
<name>A0A0G1FDS4_9BACT</name>
<dbReference type="Proteomes" id="UP000034050">
    <property type="component" value="Unassembled WGS sequence"/>
</dbReference>
<dbReference type="GO" id="GO:0055052">
    <property type="term" value="C:ATP-binding cassette (ABC) transporter complex, substrate-binding subunit-containing"/>
    <property type="evidence" value="ECO:0007669"/>
    <property type="project" value="TreeGrafter"/>
</dbReference>
<sequence>MDNLPKTQTDDFPAFTGIYPNQTTGGNEPPVSGGGDTSNNQPKPIGVTSAPPPPPFTSTATQGESKLNPPPSTVVPPPEPNPAPTSPPLMSTVAEPFGQTAAPVETVPPTPVVSPLAPEPSPKAPKTAFNLDEKPPPPPKKSGPRRWLLTLVFLVVLVVLGFVAFKVVGQFLTGSKPVTLTYWGLWEEEAFLKPAIDEYKKTHPQVEIVYTKQSPKQYRERLQAAITRGEGPDIFRFHNTWVPMLKDDLAPAGKTGYQASEIEQTFYPVVKDDLVIGGKVYGAPMMFDGLGLYYNEDLLKAASITPPTSWDDLRKAALALTVKDNTGQIITAGAALGTANNIEHFSDILGVMLLQNGADLKNPITKEAVDALAFYRLFAEKPNEVWNNTLDNSILAFANGRVAFIFAPSWQALTIKQLNPNLKFQIVPIPQLPGTNITWAAYWVEGVSAKSKYQDEAWEFLKYLTSKQTLTTIYTETTKAKERPFGEPYARVDLAQTLINDPYAGAYIRQAPTAKSFFLASRTYDNGLNDRMIKYLEDAVNSLDKGVANQAALETAASGFTQVLNSFGGTASGK</sequence>
<keyword evidence="3" id="KW-0732">Signal</keyword>